<accession>A0AAD2JZJ2</accession>
<evidence type="ECO:0000313" key="2">
    <source>
        <dbReference type="Proteomes" id="UP001295794"/>
    </source>
</evidence>
<sequence>MLYTTLLSNKHGYSPGSVPRSNSRVLHRLLNEKSQRCRDAVRHVILIHIDPVSDVLGKCSLIEDAFVLCPLEETVLPRLQQLPHLRRLHCDAHMLTYLDRSGGILPALTHLEVLRGTFETPAQLRALAERIPRLTHFACNQLREHDLALCVQILQRVPALEVFVIIDVLDDLVLLSPEREAVFEANLRLVWVSMASYVEDWVQGAMGRVDFWQRADELVRRRTSGTSEDGALLV</sequence>
<reference evidence="1" key="1">
    <citation type="submission" date="2023-11" db="EMBL/GenBank/DDBJ databases">
        <authorList>
            <person name="De Vega J J."/>
            <person name="De Vega J J."/>
        </authorList>
    </citation>
    <scope>NUCLEOTIDE SEQUENCE</scope>
</reference>
<evidence type="ECO:0000313" key="1">
    <source>
        <dbReference type="EMBL" id="CAK5269079.1"/>
    </source>
</evidence>
<comment type="caution">
    <text evidence="1">The sequence shown here is derived from an EMBL/GenBank/DDBJ whole genome shotgun (WGS) entry which is preliminary data.</text>
</comment>
<dbReference type="Proteomes" id="UP001295794">
    <property type="component" value="Unassembled WGS sequence"/>
</dbReference>
<proteinExistence type="predicted"/>
<keyword evidence="2" id="KW-1185">Reference proteome</keyword>
<name>A0AAD2JZJ2_9AGAR</name>
<organism evidence="1 2">
    <name type="scientific">Mycena citricolor</name>
    <dbReference type="NCBI Taxonomy" id="2018698"/>
    <lineage>
        <taxon>Eukaryota</taxon>
        <taxon>Fungi</taxon>
        <taxon>Dikarya</taxon>
        <taxon>Basidiomycota</taxon>
        <taxon>Agaricomycotina</taxon>
        <taxon>Agaricomycetes</taxon>
        <taxon>Agaricomycetidae</taxon>
        <taxon>Agaricales</taxon>
        <taxon>Marasmiineae</taxon>
        <taxon>Mycenaceae</taxon>
        <taxon>Mycena</taxon>
    </lineage>
</organism>
<gene>
    <name evidence="1" type="ORF">MYCIT1_LOCUS12547</name>
</gene>
<dbReference type="AlphaFoldDB" id="A0AAD2JZJ2"/>
<protein>
    <submittedName>
        <fullName evidence="1">Uncharacterized protein</fullName>
    </submittedName>
</protein>
<dbReference type="EMBL" id="CAVNYO010000138">
    <property type="protein sequence ID" value="CAK5269079.1"/>
    <property type="molecule type" value="Genomic_DNA"/>
</dbReference>